<dbReference type="RefSeq" id="WP_246256426.1">
    <property type="nucleotide sequence ID" value="NZ_JABEZU010000002.1"/>
</dbReference>
<feature type="compositionally biased region" description="Low complexity" evidence="1">
    <location>
        <begin position="268"/>
        <end position="279"/>
    </location>
</feature>
<organism evidence="2 3">
    <name type="scientific">Isoptericola halotolerans</name>
    <dbReference type="NCBI Taxonomy" id="300560"/>
    <lineage>
        <taxon>Bacteria</taxon>
        <taxon>Bacillati</taxon>
        <taxon>Actinomycetota</taxon>
        <taxon>Actinomycetes</taxon>
        <taxon>Micrococcales</taxon>
        <taxon>Promicromonosporaceae</taxon>
        <taxon>Isoptericola</taxon>
    </lineage>
</organism>
<dbReference type="EMBL" id="JABEZU010000002">
    <property type="protein sequence ID" value="NOV97757.1"/>
    <property type="molecule type" value="Genomic_DNA"/>
</dbReference>
<sequence length="329" mass="36151">MMVRTPGKQVRLFLVDGTPGGLMTAEIMNWTGHVLRGKHDKLGEIRRRPEAQRTCVYILLSDDPETTGGRRAYIGQSDDVASRLTQHDAHKEFWDEVVLVTSKDANLTSAHVRYLEARLVALAKVTGRAPLLNGNAPTGGAPLPEADASDMDYFIEQLRILLPVLGIDLFRGRDVSPSTTRSATPADMVATDAATSPVFHLRNRKHGVDARAQQVDGVFTVLTGSRIRASMPPRAGHGTSTARQCAARQERHAQLIADGSAHVEGTSRRSSATWSSARRPPQERWCRVPRRPTGARHGWRTTGRHSGDGRTGASDSGIRTFRKRVRLLH</sequence>
<evidence type="ECO:0000256" key="1">
    <source>
        <dbReference type="SAM" id="MobiDB-lite"/>
    </source>
</evidence>
<dbReference type="Proteomes" id="UP000757540">
    <property type="component" value="Unassembled WGS sequence"/>
</dbReference>
<accession>A0ABX2A7J9</accession>
<evidence type="ECO:0008006" key="4">
    <source>
        <dbReference type="Google" id="ProtNLM"/>
    </source>
</evidence>
<protein>
    <recommendedName>
        <fullName evidence="4">GIY-YIG nuclease family protein</fullName>
    </recommendedName>
</protein>
<name>A0ABX2A7J9_9MICO</name>
<feature type="compositionally biased region" description="Basic residues" evidence="1">
    <location>
        <begin position="287"/>
        <end position="303"/>
    </location>
</feature>
<proteinExistence type="predicted"/>
<keyword evidence="3" id="KW-1185">Reference proteome</keyword>
<evidence type="ECO:0000313" key="3">
    <source>
        <dbReference type="Proteomes" id="UP000757540"/>
    </source>
</evidence>
<evidence type="ECO:0000313" key="2">
    <source>
        <dbReference type="EMBL" id="NOV97757.1"/>
    </source>
</evidence>
<comment type="caution">
    <text evidence="2">The sequence shown here is derived from an EMBL/GenBank/DDBJ whole genome shotgun (WGS) entry which is preliminary data.</text>
</comment>
<reference evidence="2 3" key="1">
    <citation type="submission" date="2020-05" db="EMBL/GenBank/DDBJ databases">
        <title>Genomic Encyclopedia of Type Strains, Phase III (KMG-III): the genomes of soil and plant-associated and newly described type strains.</title>
        <authorList>
            <person name="Whitman W."/>
        </authorList>
    </citation>
    <scope>NUCLEOTIDE SEQUENCE [LARGE SCALE GENOMIC DNA]</scope>
    <source>
        <strain evidence="2 3">KCTC 19046</strain>
    </source>
</reference>
<dbReference type="CDD" id="cd10447">
    <property type="entry name" value="GIY-YIG_unchar_2"/>
    <property type="match status" value="1"/>
</dbReference>
<gene>
    <name evidence="2" type="ORF">HDG69_002332</name>
</gene>
<feature type="region of interest" description="Disordered" evidence="1">
    <location>
        <begin position="257"/>
        <end position="318"/>
    </location>
</feature>